<dbReference type="AlphaFoldDB" id="A0A517MPJ4"/>
<evidence type="ECO:0000313" key="3">
    <source>
        <dbReference type="EMBL" id="QDS96799.1"/>
    </source>
</evidence>
<dbReference type="OrthoDB" id="257098at2"/>
<dbReference type="PANTHER" id="PTHR43540:SF6">
    <property type="entry name" value="ISOCHORISMATASE-LIKE DOMAIN-CONTAINING PROTEIN"/>
    <property type="match status" value="1"/>
</dbReference>
<gene>
    <name evidence="3" type="primary">sttH</name>
    <name evidence="3" type="ORF">HG15A2_00570</name>
</gene>
<dbReference type="EC" id="3.5.2.19" evidence="3"/>
<proteinExistence type="predicted"/>
<name>A0A517MPJ4_9BACT</name>
<evidence type="ECO:0000259" key="2">
    <source>
        <dbReference type="Pfam" id="PF00857"/>
    </source>
</evidence>
<dbReference type="CDD" id="cd01014">
    <property type="entry name" value="nicotinamidase_related"/>
    <property type="match status" value="1"/>
</dbReference>
<dbReference type="KEGG" id="amob:HG15A2_00570"/>
<keyword evidence="1 3" id="KW-0378">Hydrolase</keyword>
<dbReference type="GO" id="GO:0016787">
    <property type="term" value="F:hydrolase activity"/>
    <property type="evidence" value="ECO:0007669"/>
    <property type="project" value="UniProtKB-KW"/>
</dbReference>
<protein>
    <submittedName>
        <fullName evidence="3">Streptothricin hydrolase</fullName>
        <ecNumber evidence="3">3.5.2.19</ecNumber>
    </submittedName>
</protein>
<accession>A0A517MPJ4</accession>
<dbReference type="EMBL" id="CP036263">
    <property type="protein sequence ID" value="QDS96799.1"/>
    <property type="molecule type" value="Genomic_DNA"/>
</dbReference>
<dbReference type="InterPro" id="IPR036380">
    <property type="entry name" value="Isochorismatase-like_sf"/>
</dbReference>
<sequence length="182" mass="19906">MSRALLVIDVQREYFDGALPITHPAGHLETILRVMDEAAKAGVPTAVVRHHQADPESPIFQLNSDMWQLHPEVEQRPKDVVIDKQLPGSFTNTSLAEWLESVGADTISIAGYMTHICCDTTARQGAHRGLKVEFLSDATGTLDVENEAGAATGEQLQTSTLVAQQMFISEVIGTQDWLARLT</sequence>
<reference evidence="3 4" key="1">
    <citation type="submission" date="2019-02" db="EMBL/GenBank/DDBJ databases">
        <title>Deep-cultivation of Planctomycetes and their phenomic and genomic characterization uncovers novel biology.</title>
        <authorList>
            <person name="Wiegand S."/>
            <person name="Jogler M."/>
            <person name="Boedeker C."/>
            <person name="Pinto D."/>
            <person name="Vollmers J."/>
            <person name="Rivas-Marin E."/>
            <person name="Kohn T."/>
            <person name="Peeters S.H."/>
            <person name="Heuer A."/>
            <person name="Rast P."/>
            <person name="Oberbeckmann S."/>
            <person name="Bunk B."/>
            <person name="Jeske O."/>
            <person name="Meyerdierks A."/>
            <person name="Storesund J.E."/>
            <person name="Kallscheuer N."/>
            <person name="Luecker S."/>
            <person name="Lage O.M."/>
            <person name="Pohl T."/>
            <person name="Merkel B.J."/>
            <person name="Hornburger P."/>
            <person name="Mueller R.-W."/>
            <person name="Bruemmer F."/>
            <person name="Labrenz M."/>
            <person name="Spormann A.M."/>
            <person name="Op den Camp H."/>
            <person name="Overmann J."/>
            <person name="Amann R."/>
            <person name="Jetten M.S.M."/>
            <person name="Mascher T."/>
            <person name="Medema M.H."/>
            <person name="Devos D.P."/>
            <person name="Kaster A.-K."/>
            <person name="Ovreas L."/>
            <person name="Rohde M."/>
            <person name="Galperin M.Y."/>
            <person name="Jogler C."/>
        </authorList>
    </citation>
    <scope>NUCLEOTIDE SEQUENCE [LARGE SCALE GENOMIC DNA]</scope>
    <source>
        <strain evidence="3 4">HG15A2</strain>
    </source>
</reference>
<dbReference type="SUPFAM" id="SSF52499">
    <property type="entry name" value="Isochorismatase-like hydrolases"/>
    <property type="match status" value="1"/>
</dbReference>
<keyword evidence="4" id="KW-1185">Reference proteome</keyword>
<dbReference type="InterPro" id="IPR000868">
    <property type="entry name" value="Isochorismatase-like_dom"/>
</dbReference>
<evidence type="ECO:0000256" key="1">
    <source>
        <dbReference type="ARBA" id="ARBA00022801"/>
    </source>
</evidence>
<dbReference type="PANTHER" id="PTHR43540">
    <property type="entry name" value="PEROXYUREIDOACRYLATE/UREIDOACRYLATE AMIDOHYDROLASE-RELATED"/>
    <property type="match status" value="1"/>
</dbReference>
<dbReference type="Pfam" id="PF00857">
    <property type="entry name" value="Isochorismatase"/>
    <property type="match status" value="1"/>
</dbReference>
<feature type="domain" description="Isochorismatase-like" evidence="2">
    <location>
        <begin position="4"/>
        <end position="150"/>
    </location>
</feature>
<evidence type="ECO:0000313" key="4">
    <source>
        <dbReference type="Proteomes" id="UP000319852"/>
    </source>
</evidence>
<dbReference type="InterPro" id="IPR050272">
    <property type="entry name" value="Isochorismatase-like_hydrls"/>
</dbReference>
<dbReference type="RefSeq" id="WP_145056696.1">
    <property type="nucleotide sequence ID" value="NZ_CP036263.1"/>
</dbReference>
<dbReference type="Gene3D" id="3.40.50.850">
    <property type="entry name" value="Isochorismatase-like"/>
    <property type="match status" value="1"/>
</dbReference>
<organism evidence="3 4">
    <name type="scientific">Adhaeretor mobilis</name>
    <dbReference type="NCBI Taxonomy" id="1930276"/>
    <lineage>
        <taxon>Bacteria</taxon>
        <taxon>Pseudomonadati</taxon>
        <taxon>Planctomycetota</taxon>
        <taxon>Planctomycetia</taxon>
        <taxon>Pirellulales</taxon>
        <taxon>Lacipirellulaceae</taxon>
        <taxon>Adhaeretor</taxon>
    </lineage>
</organism>
<dbReference type="Proteomes" id="UP000319852">
    <property type="component" value="Chromosome"/>
</dbReference>